<keyword evidence="1" id="KW-0449">Lipoprotein</keyword>
<sequence>MRGLAFPDSSLMAATFTSTYTCLGGGTISRTIEASSAPFTGTGPSSFFGRRVFNDCILLRASRFLQNGNREVYWDQLATTSPYLQIGSNLKVALNRTITDRFRSISVKVVGTGERITSGNERIASQATWSAVSSSSSTYSVTITESRIGSNSRGATIFDHSITTPTALVHTVSGTGSNRRRTINGSVKVSHNILKFDTLTTFKDVVWDASTCKPVSGEATVVITGSRTGGGTINFSTDSASYSYSGTSGSSSGTVEFTGCTTNI</sequence>
<keyword evidence="2" id="KW-1185">Reference proteome</keyword>
<proteinExistence type="predicted"/>
<comment type="caution">
    <text evidence="1">The sequence shown here is derived from an EMBL/GenBank/DDBJ whole genome shotgun (WGS) entry which is preliminary data.</text>
</comment>
<reference evidence="1 2" key="1">
    <citation type="submission" date="2018-02" db="EMBL/GenBank/DDBJ databases">
        <title>Novel Leptospira species isolated from soil and water in Japan.</title>
        <authorList>
            <person name="Nakao R."/>
            <person name="Masuzawa T."/>
        </authorList>
    </citation>
    <scope>NUCLEOTIDE SEQUENCE [LARGE SCALE GENOMIC DNA]</scope>
    <source>
        <strain evidence="1 2">YH101</strain>
    </source>
</reference>
<name>A0A2P2E1J0_9LEPT</name>
<organism evidence="1 2">
    <name type="scientific">Leptospira ryugenii</name>
    <dbReference type="NCBI Taxonomy" id="1917863"/>
    <lineage>
        <taxon>Bacteria</taxon>
        <taxon>Pseudomonadati</taxon>
        <taxon>Spirochaetota</taxon>
        <taxon>Spirochaetia</taxon>
        <taxon>Leptospirales</taxon>
        <taxon>Leptospiraceae</taxon>
        <taxon>Leptospira</taxon>
    </lineage>
</organism>
<accession>A0A2P2E1J0</accession>
<gene>
    <name evidence="1" type="ORF">LPTSP4_22760</name>
</gene>
<protein>
    <submittedName>
        <fullName evidence="1">Putative lipoprotein</fullName>
    </submittedName>
</protein>
<evidence type="ECO:0000313" key="1">
    <source>
        <dbReference type="EMBL" id="GBF50749.1"/>
    </source>
</evidence>
<evidence type="ECO:0000313" key="2">
    <source>
        <dbReference type="Proteomes" id="UP000245133"/>
    </source>
</evidence>
<dbReference type="EMBL" id="BFBB01000007">
    <property type="protein sequence ID" value="GBF50749.1"/>
    <property type="molecule type" value="Genomic_DNA"/>
</dbReference>
<dbReference type="AlphaFoldDB" id="A0A2P2E1J0"/>
<dbReference type="Proteomes" id="UP000245133">
    <property type="component" value="Unassembled WGS sequence"/>
</dbReference>